<evidence type="ECO:0000259" key="7">
    <source>
        <dbReference type="PROSITE" id="PS50850"/>
    </source>
</evidence>
<feature type="domain" description="Major facilitator superfamily (MFS) profile" evidence="7">
    <location>
        <begin position="72"/>
        <end position="565"/>
    </location>
</feature>
<dbReference type="InterPro" id="IPR036259">
    <property type="entry name" value="MFS_trans_sf"/>
</dbReference>
<feature type="compositionally biased region" description="Basic and acidic residues" evidence="5">
    <location>
        <begin position="1"/>
        <end position="12"/>
    </location>
</feature>
<dbReference type="Proteomes" id="UP000758603">
    <property type="component" value="Unassembled WGS sequence"/>
</dbReference>
<dbReference type="OrthoDB" id="4160219at2759"/>
<feature type="transmembrane region" description="Helical" evidence="6">
    <location>
        <begin position="537"/>
        <end position="558"/>
    </location>
</feature>
<evidence type="ECO:0000313" key="8">
    <source>
        <dbReference type="EMBL" id="KAH6652636.1"/>
    </source>
</evidence>
<feature type="transmembrane region" description="Helical" evidence="6">
    <location>
        <begin position="266"/>
        <end position="286"/>
    </location>
</feature>
<evidence type="ECO:0000313" key="9">
    <source>
        <dbReference type="Proteomes" id="UP000758603"/>
    </source>
</evidence>
<feature type="transmembrane region" description="Helical" evidence="6">
    <location>
        <begin position="368"/>
        <end position="386"/>
    </location>
</feature>
<sequence length="590" mass="62832">MPDHLDGDDASSRDYTTVSEATPLLRSDTSSQTSRSSSLSGASRQHNALPLKAAPDLDEPHVKVSRNRAIAIMVSVYILIFLQACNMSGMTMAQSTIAEELDAYESATWFTSSYLIAMSSFGPLAGRLAAIFSPRLIILVTSVFFVLGGLVSAQAQSLSVFILGRVLTGTGGAGIFVTAMILVLELTNKRKRGLFVGLVNTAFTTGISLGAVFFGGLIPITGWRFLFWVQTPLAAMAGLGVYLSLPKSFEPGKEGKYISTSDKLKKIDYLGAVLLTGALITFLYGLSNTIQLVPIVISAGMLIAFVLVEYFVAADPIIPIVVLQSRGALLSCLSQLGFMAARWTILFYAPITALAVFGFSPATSGSMLIPTNIGFGVGGLIVGWLHVKRAGSFWLPCLVSLVLFGLSLFALSFTSSPSVPTWVFVGTIFVNGLCTGAALNYTLAHMLHLTPSNTHYIATSLLGTFRGFAGSFGSAIGGGIFARTLRDGLERGFKTLDNTEHLSFDRQQLIKRLLGSPALVHGGGLGAIEQQVAVQGYVAGIKVLFQSAVILAAIVFFLQAATGWKGPTDQEDNEEDVREDLAEADPEYEA</sequence>
<keyword evidence="2 6" id="KW-0812">Transmembrane</keyword>
<dbReference type="InterPro" id="IPR020846">
    <property type="entry name" value="MFS_dom"/>
</dbReference>
<dbReference type="PROSITE" id="PS50850">
    <property type="entry name" value="MFS"/>
    <property type="match status" value="1"/>
</dbReference>
<keyword evidence="4 6" id="KW-0472">Membrane</keyword>
<dbReference type="Pfam" id="PF07690">
    <property type="entry name" value="MFS_1"/>
    <property type="match status" value="1"/>
</dbReference>
<evidence type="ECO:0000256" key="2">
    <source>
        <dbReference type="ARBA" id="ARBA00022692"/>
    </source>
</evidence>
<feature type="transmembrane region" description="Helical" evidence="6">
    <location>
        <begin position="343"/>
        <end position="362"/>
    </location>
</feature>
<dbReference type="AlphaFoldDB" id="A0A9P8ZW34"/>
<dbReference type="SUPFAM" id="SSF103473">
    <property type="entry name" value="MFS general substrate transporter"/>
    <property type="match status" value="1"/>
</dbReference>
<dbReference type="InterPro" id="IPR011701">
    <property type="entry name" value="MFS"/>
</dbReference>
<comment type="subcellular location">
    <subcellularLocation>
        <location evidence="1">Membrane</location>
        <topology evidence="1">Multi-pass membrane protein</topology>
    </subcellularLocation>
</comment>
<protein>
    <submittedName>
        <fullName evidence="8">Major facilitator superfamily domain-containing protein</fullName>
    </submittedName>
</protein>
<accession>A0A9P8ZW34</accession>
<proteinExistence type="predicted"/>
<gene>
    <name evidence="8" type="ORF">BKA67DRAFT_592932</name>
</gene>
<evidence type="ECO:0000256" key="4">
    <source>
        <dbReference type="ARBA" id="ARBA00023136"/>
    </source>
</evidence>
<dbReference type="PANTHER" id="PTHR23501:SF6">
    <property type="entry name" value="MULTIDRUG TRANSPORTER, PUTATIVE (AFU_ORTHOLOGUE AFUA_3G14560)-RELATED"/>
    <property type="match status" value="1"/>
</dbReference>
<feature type="transmembrane region" description="Helical" evidence="6">
    <location>
        <begin position="69"/>
        <end position="89"/>
    </location>
</feature>
<comment type="caution">
    <text evidence="8">The sequence shown here is derived from an EMBL/GenBank/DDBJ whole genome shotgun (WGS) entry which is preliminary data.</text>
</comment>
<feature type="compositionally biased region" description="Acidic residues" evidence="5">
    <location>
        <begin position="569"/>
        <end position="590"/>
    </location>
</feature>
<feature type="transmembrane region" description="Helical" evidence="6">
    <location>
        <begin position="109"/>
        <end position="129"/>
    </location>
</feature>
<dbReference type="GO" id="GO:0015174">
    <property type="term" value="F:basic amino acid transmembrane transporter activity"/>
    <property type="evidence" value="ECO:0007669"/>
    <property type="project" value="TreeGrafter"/>
</dbReference>
<keyword evidence="3 6" id="KW-1133">Transmembrane helix</keyword>
<feature type="transmembrane region" description="Helical" evidence="6">
    <location>
        <begin position="195"/>
        <end position="219"/>
    </location>
</feature>
<dbReference type="RefSeq" id="XP_045956913.1">
    <property type="nucleotide sequence ID" value="XM_046104881.1"/>
</dbReference>
<name>A0A9P8ZW34_9PEZI</name>
<organism evidence="8 9">
    <name type="scientific">Truncatella angustata</name>
    <dbReference type="NCBI Taxonomy" id="152316"/>
    <lineage>
        <taxon>Eukaryota</taxon>
        <taxon>Fungi</taxon>
        <taxon>Dikarya</taxon>
        <taxon>Ascomycota</taxon>
        <taxon>Pezizomycotina</taxon>
        <taxon>Sordariomycetes</taxon>
        <taxon>Xylariomycetidae</taxon>
        <taxon>Amphisphaeriales</taxon>
        <taxon>Sporocadaceae</taxon>
        <taxon>Truncatella</taxon>
    </lineage>
</organism>
<feature type="transmembrane region" description="Helical" evidence="6">
    <location>
        <begin position="393"/>
        <end position="413"/>
    </location>
</feature>
<feature type="transmembrane region" description="Helical" evidence="6">
    <location>
        <begin position="136"/>
        <end position="155"/>
    </location>
</feature>
<evidence type="ECO:0000256" key="1">
    <source>
        <dbReference type="ARBA" id="ARBA00004141"/>
    </source>
</evidence>
<feature type="transmembrane region" description="Helical" evidence="6">
    <location>
        <begin position="292"/>
        <end position="322"/>
    </location>
</feature>
<dbReference type="PANTHER" id="PTHR23501">
    <property type="entry name" value="MAJOR FACILITATOR SUPERFAMILY"/>
    <property type="match status" value="1"/>
</dbReference>
<feature type="transmembrane region" description="Helical" evidence="6">
    <location>
        <begin position="419"/>
        <end position="444"/>
    </location>
</feature>
<keyword evidence="9" id="KW-1185">Reference proteome</keyword>
<feature type="compositionally biased region" description="Low complexity" evidence="5">
    <location>
        <begin position="24"/>
        <end position="44"/>
    </location>
</feature>
<evidence type="ECO:0000256" key="5">
    <source>
        <dbReference type="SAM" id="MobiDB-lite"/>
    </source>
</evidence>
<evidence type="ECO:0000256" key="3">
    <source>
        <dbReference type="ARBA" id="ARBA00022989"/>
    </source>
</evidence>
<feature type="transmembrane region" description="Helical" evidence="6">
    <location>
        <begin position="456"/>
        <end position="482"/>
    </location>
</feature>
<reference evidence="8" key="1">
    <citation type="journal article" date="2021" name="Nat. Commun.">
        <title>Genetic determinants of endophytism in the Arabidopsis root mycobiome.</title>
        <authorList>
            <person name="Mesny F."/>
            <person name="Miyauchi S."/>
            <person name="Thiergart T."/>
            <person name="Pickel B."/>
            <person name="Atanasova L."/>
            <person name="Karlsson M."/>
            <person name="Huettel B."/>
            <person name="Barry K.W."/>
            <person name="Haridas S."/>
            <person name="Chen C."/>
            <person name="Bauer D."/>
            <person name="Andreopoulos W."/>
            <person name="Pangilinan J."/>
            <person name="LaButti K."/>
            <person name="Riley R."/>
            <person name="Lipzen A."/>
            <person name="Clum A."/>
            <person name="Drula E."/>
            <person name="Henrissat B."/>
            <person name="Kohler A."/>
            <person name="Grigoriev I.V."/>
            <person name="Martin F.M."/>
            <person name="Hacquard S."/>
        </authorList>
    </citation>
    <scope>NUCLEOTIDE SEQUENCE</scope>
    <source>
        <strain evidence="8">MPI-SDFR-AT-0073</strain>
    </source>
</reference>
<feature type="region of interest" description="Disordered" evidence="5">
    <location>
        <begin position="1"/>
        <end position="45"/>
    </location>
</feature>
<dbReference type="EMBL" id="JAGPXC010000005">
    <property type="protein sequence ID" value="KAH6652636.1"/>
    <property type="molecule type" value="Genomic_DNA"/>
</dbReference>
<feature type="region of interest" description="Disordered" evidence="5">
    <location>
        <begin position="566"/>
        <end position="590"/>
    </location>
</feature>
<dbReference type="GO" id="GO:0000329">
    <property type="term" value="C:fungal-type vacuole membrane"/>
    <property type="evidence" value="ECO:0007669"/>
    <property type="project" value="TreeGrafter"/>
</dbReference>
<dbReference type="GeneID" id="70133772"/>
<feature type="transmembrane region" description="Helical" evidence="6">
    <location>
        <begin position="161"/>
        <end position="183"/>
    </location>
</feature>
<dbReference type="Gene3D" id="1.20.1250.20">
    <property type="entry name" value="MFS general substrate transporter like domains"/>
    <property type="match status" value="2"/>
</dbReference>
<evidence type="ECO:0000256" key="6">
    <source>
        <dbReference type="SAM" id="Phobius"/>
    </source>
</evidence>
<feature type="transmembrane region" description="Helical" evidence="6">
    <location>
        <begin position="225"/>
        <end position="245"/>
    </location>
</feature>